<feature type="region of interest" description="Disordered" evidence="7">
    <location>
        <begin position="430"/>
        <end position="475"/>
    </location>
</feature>
<feature type="transmembrane region" description="Helical" evidence="8">
    <location>
        <begin position="226"/>
        <end position="244"/>
    </location>
</feature>
<feature type="transmembrane region" description="Helical" evidence="8">
    <location>
        <begin position="256"/>
        <end position="273"/>
    </location>
</feature>
<feature type="transmembrane region" description="Helical" evidence="8">
    <location>
        <begin position="23"/>
        <end position="42"/>
    </location>
</feature>
<evidence type="ECO:0000256" key="1">
    <source>
        <dbReference type="ARBA" id="ARBA00004141"/>
    </source>
</evidence>
<feature type="transmembrane region" description="Helical" evidence="8">
    <location>
        <begin position="355"/>
        <end position="376"/>
    </location>
</feature>
<dbReference type="Pfam" id="PF06027">
    <property type="entry name" value="SLC35F"/>
    <property type="match status" value="1"/>
</dbReference>
<dbReference type="FunCoup" id="E1ZU04">
    <property type="interactions" value="286"/>
</dbReference>
<evidence type="ECO:0000313" key="10">
    <source>
        <dbReference type="Proteomes" id="UP000008141"/>
    </source>
</evidence>
<evidence type="ECO:0000256" key="2">
    <source>
        <dbReference type="ARBA" id="ARBA00007863"/>
    </source>
</evidence>
<proteinExistence type="inferred from homology"/>
<evidence type="ECO:0008006" key="11">
    <source>
        <dbReference type="Google" id="ProtNLM"/>
    </source>
</evidence>
<dbReference type="AlphaFoldDB" id="E1ZU04"/>
<protein>
    <recommendedName>
        <fullName evidence="11">EamA domain-containing protein</fullName>
    </recommendedName>
</protein>
<dbReference type="GO" id="GO:0022857">
    <property type="term" value="F:transmembrane transporter activity"/>
    <property type="evidence" value="ECO:0007669"/>
    <property type="project" value="InterPro"/>
</dbReference>
<dbReference type="InterPro" id="IPR009262">
    <property type="entry name" value="SLC35_F1/F2/F6"/>
</dbReference>
<dbReference type="OrthoDB" id="1436450at2759"/>
<dbReference type="InterPro" id="IPR037185">
    <property type="entry name" value="EmrE-like"/>
</dbReference>
<evidence type="ECO:0000256" key="6">
    <source>
        <dbReference type="ARBA" id="ARBA00023136"/>
    </source>
</evidence>
<feature type="region of interest" description="Disordered" evidence="7">
    <location>
        <begin position="405"/>
        <end position="424"/>
    </location>
</feature>
<evidence type="ECO:0000256" key="8">
    <source>
        <dbReference type="SAM" id="Phobius"/>
    </source>
</evidence>
<keyword evidence="6 8" id="KW-0472">Membrane</keyword>
<sequence length="489" mass="52051">MESPQPQPSFWARVLPLGDRKKLVGLGFILAVAVIWVVASFVVQGIEEHGAHPAVLTLVANSLFAVYVPIYFLNLRWRRRRQAAAAEAHQQESRALVSAAAPRSDEEGDGVPTPLVQEDSHNGKAAAAAPPMPLKQLFRAALVVAPLWYVAQFTFNVSLSKTSVTSNTILSSTSALFTFLFAIALLAEAFTLWKLGFILLLIVGTAMVTLADGEYSKDKSAAEQSVAGDMLCLLSAVVYGAYTVSIRKLLREDDDTPMTMFFGFMGLLIFLSVGPLLLILWLAGVGLGTMTWRVLGLMVAKGLLDNVLSDYLWARAILLVGPTVATSGLALQVPLAVVLDAVLRSPAWLSHAGSTVLTLVGGAVVLAGFFGVNAAGEDDEKTRHALWEAQQEALQRELDFDLEDPEEEEALHAGQGSPPPRPQHTLAMEQALRRELQFGSAGTASGNAPAHGGGGPPNGSMQQDGTDTVDIADPKAGKAALLEAIGKKD</sequence>
<dbReference type="SUPFAM" id="SSF103481">
    <property type="entry name" value="Multidrug resistance efflux transporter EmrE"/>
    <property type="match status" value="1"/>
</dbReference>
<keyword evidence="4 8" id="KW-0812">Transmembrane</keyword>
<gene>
    <name evidence="9" type="ORF">CHLNCDRAFT_142620</name>
</gene>
<dbReference type="GeneID" id="17350131"/>
<dbReference type="PANTHER" id="PTHR23051">
    <property type="entry name" value="SOLUTE CARRIER FAMILY 35, MEMBER F5"/>
    <property type="match status" value="1"/>
</dbReference>
<evidence type="ECO:0000313" key="9">
    <source>
        <dbReference type="EMBL" id="EFN50695.1"/>
    </source>
</evidence>
<feature type="transmembrane region" description="Helical" evidence="8">
    <location>
        <begin position="169"/>
        <end position="187"/>
    </location>
</feature>
<accession>E1ZU04</accession>
<dbReference type="GO" id="GO:0016020">
    <property type="term" value="C:membrane"/>
    <property type="evidence" value="ECO:0007669"/>
    <property type="project" value="UniProtKB-SubCell"/>
</dbReference>
<evidence type="ECO:0000256" key="4">
    <source>
        <dbReference type="ARBA" id="ARBA00022692"/>
    </source>
</evidence>
<reference evidence="9 10" key="1">
    <citation type="journal article" date="2010" name="Plant Cell">
        <title>The Chlorella variabilis NC64A genome reveals adaptation to photosymbiosis, coevolution with viruses, and cryptic sex.</title>
        <authorList>
            <person name="Blanc G."/>
            <person name="Duncan G."/>
            <person name="Agarkova I."/>
            <person name="Borodovsky M."/>
            <person name="Gurnon J."/>
            <person name="Kuo A."/>
            <person name="Lindquist E."/>
            <person name="Lucas S."/>
            <person name="Pangilinan J."/>
            <person name="Polle J."/>
            <person name="Salamov A."/>
            <person name="Terry A."/>
            <person name="Yamada T."/>
            <person name="Dunigan D.D."/>
            <person name="Grigoriev I.V."/>
            <person name="Claverie J.M."/>
            <person name="Van Etten J.L."/>
        </authorList>
    </citation>
    <scope>NUCLEOTIDE SEQUENCE [LARGE SCALE GENOMIC DNA]</scope>
    <source>
        <strain evidence="9 10">NC64A</strain>
    </source>
</reference>
<dbReference type="OMA" id="IPSEMFC"/>
<organism evidence="10">
    <name type="scientific">Chlorella variabilis</name>
    <name type="common">Green alga</name>
    <dbReference type="NCBI Taxonomy" id="554065"/>
    <lineage>
        <taxon>Eukaryota</taxon>
        <taxon>Viridiplantae</taxon>
        <taxon>Chlorophyta</taxon>
        <taxon>core chlorophytes</taxon>
        <taxon>Trebouxiophyceae</taxon>
        <taxon>Chlorellales</taxon>
        <taxon>Chlorellaceae</taxon>
        <taxon>Chlorella clade</taxon>
        <taxon>Chlorella</taxon>
    </lineage>
</organism>
<feature type="transmembrane region" description="Helical" evidence="8">
    <location>
        <begin position="312"/>
        <end position="335"/>
    </location>
</feature>
<dbReference type="EMBL" id="GL433877">
    <property type="protein sequence ID" value="EFN50695.1"/>
    <property type="molecule type" value="Genomic_DNA"/>
</dbReference>
<dbReference type="RefSeq" id="XP_005842807.1">
    <property type="nucleotide sequence ID" value="XM_005842745.1"/>
</dbReference>
<feature type="transmembrane region" description="Helical" evidence="8">
    <location>
        <begin position="54"/>
        <end position="73"/>
    </location>
</feature>
<dbReference type="Proteomes" id="UP000008141">
    <property type="component" value="Unassembled WGS sequence"/>
</dbReference>
<feature type="transmembrane region" description="Helical" evidence="8">
    <location>
        <begin position="192"/>
        <end position="211"/>
    </location>
</feature>
<keyword evidence="5 8" id="KW-1133">Transmembrane helix</keyword>
<name>E1ZU04_CHLVA</name>
<dbReference type="PANTHER" id="PTHR23051:SF0">
    <property type="entry name" value="SOLUTE CARRIER FAMILY 35 MEMBER F5"/>
    <property type="match status" value="1"/>
</dbReference>
<keyword evidence="10" id="KW-1185">Reference proteome</keyword>
<comment type="subcellular location">
    <subcellularLocation>
        <location evidence="1">Membrane</location>
        <topology evidence="1">Multi-pass membrane protein</topology>
    </subcellularLocation>
</comment>
<comment type="similarity">
    <text evidence="2">Belongs to the SLC35F solute transporter family.</text>
</comment>
<evidence type="ECO:0000256" key="3">
    <source>
        <dbReference type="ARBA" id="ARBA00022448"/>
    </source>
</evidence>
<dbReference type="InParanoid" id="E1ZU04"/>
<keyword evidence="3" id="KW-0813">Transport</keyword>
<evidence type="ECO:0000256" key="7">
    <source>
        <dbReference type="SAM" id="MobiDB-lite"/>
    </source>
</evidence>
<dbReference type="KEGG" id="cvr:CHLNCDRAFT_142620"/>
<evidence type="ECO:0000256" key="5">
    <source>
        <dbReference type="ARBA" id="ARBA00022989"/>
    </source>
</evidence>
<dbReference type="eggNOG" id="KOG2765">
    <property type="taxonomic scope" value="Eukaryota"/>
</dbReference>